<accession>A0AAX0UIY0</accession>
<dbReference type="EMBL" id="PHRB01000001">
    <property type="protein sequence ID" value="PJO67978.1"/>
    <property type="molecule type" value="Genomic_DNA"/>
</dbReference>
<dbReference type="InterPro" id="IPR011990">
    <property type="entry name" value="TPR-like_helical_dom_sf"/>
</dbReference>
<dbReference type="InterPro" id="IPR029063">
    <property type="entry name" value="SAM-dependent_MTases_sf"/>
</dbReference>
<dbReference type="GO" id="GO:0008757">
    <property type="term" value="F:S-adenosylmethionine-dependent methyltransferase activity"/>
    <property type="evidence" value="ECO:0007669"/>
    <property type="project" value="InterPro"/>
</dbReference>
<proteinExistence type="predicted"/>
<dbReference type="Pfam" id="PF13374">
    <property type="entry name" value="TPR_10"/>
    <property type="match status" value="1"/>
</dbReference>
<feature type="domain" description="Methyltransferase type 11" evidence="2">
    <location>
        <begin position="53"/>
        <end position="107"/>
    </location>
</feature>
<dbReference type="Proteomes" id="UP000231878">
    <property type="component" value="Unassembled WGS sequence"/>
</dbReference>
<dbReference type="InterPro" id="IPR013216">
    <property type="entry name" value="Methyltransf_11"/>
</dbReference>
<feature type="repeat" description="TPR" evidence="1">
    <location>
        <begin position="1005"/>
        <end position="1038"/>
    </location>
</feature>
<comment type="caution">
    <text evidence="3">The sequence shown here is derived from an EMBL/GenBank/DDBJ whole genome shotgun (WGS) entry which is preliminary data.</text>
</comment>
<feature type="repeat" description="TPR" evidence="1">
    <location>
        <begin position="299"/>
        <end position="332"/>
    </location>
</feature>
<dbReference type="InterPro" id="IPR019734">
    <property type="entry name" value="TPR_rpt"/>
</dbReference>
<evidence type="ECO:0000313" key="3">
    <source>
        <dbReference type="EMBL" id="PJO67978.1"/>
    </source>
</evidence>
<dbReference type="SMART" id="SM00028">
    <property type="entry name" value="TPR"/>
    <property type="match status" value="8"/>
</dbReference>
<dbReference type="SUPFAM" id="SSF53756">
    <property type="entry name" value="UDP-Glycosyltransferase/glycogen phosphorylase"/>
    <property type="match status" value="2"/>
</dbReference>
<evidence type="ECO:0000259" key="2">
    <source>
        <dbReference type="Pfam" id="PF08241"/>
    </source>
</evidence>
<reference evidence="3 4" key="1">
    <citation type="submission" date="2017-11" db="EMBL/GenBank/DDBJ databases">
        <title>Molecular characterization of Burkholderia pseudomallei and closely related isolates from Vietnam.</title>
        <authorList>
            <person name="Ustinov D.V."/>
            <person name="Antonov A.S."/>
            <person name="Avdusheva E.F."/>
            <person name="Shpak I.M."/>
            <person name="Zakharova I.B."/>
            <person name="Thi L.A."/>
            <person name="Teteryatnikova N."/>
            <person name="Lopasteyskaya Y.A."/>
            <person name="Kuzyutina J.A."/>
            <person name="Ngo T.N."/>
            <person name="Victorov D.V."/>
        </authorList>
    </citation>
    <scope>NUCLEOTIDE SEQUENCE [LARGE SCALE GENOMIC DNA]</scope>
    <source>
        <strain evidence="3 4">V1512</strain>
    </source>
</reference>
<evidence type="ECO:0000256" key="1">
    <source>
        <dbReference type="PROSITE-ProRule" id="PRU00339"/>
    </source>
</evidence>
<dbReference type="Gene3D" id="3.40.50.150">
    <property type="entry name" value="Vaccinia Virus protein VP39"/>
    <property type="match status" value="1"/>
</dbReference>
<organism evidence="3 4">
    <name type="scientific">Burkholderia pseudomallei</name>
    <name type="common">Pseudomonas pseudomallei</name>
    <dbReference type="NCBI Taxonomy" id="28450"/>
    <lineage>
        <taxon>Bacteria</taxon>
        <taxon>Pseudomonadati</taxon>
        <taxon>Pseudomonadota</taxon>
        <taxon>Betaproteobacteria</taxon>
        <taxon>Burkholderiales</taxon>
        <taxon>Burkholderiaceae</taxon>
        <taxon>Burkholderia</taxon>
        <taxon>pseudomallei group</taxon>
    </lineage>
</organism>
<dbReference type="PANTHER" id="PTHR12558:SF13">
    <property type="entry name" value="CELL DIVISION CYCLE PROTEIN 27 HOMOLOG"/>
    <property type="match status" value="1"/>
</dbReference>
<dbReference type="SUPFAM" id="SSF48452">
    <property type="entry name" value="TPR-like"/>
    <property type="match status" value="2"/>
</dbReference>
<dbReference type="Pfam" id="PF01075">
    <property type="entry name" value="Glyco_transf_9"/>
    <property type="match status" value="1"/>
</dbReference>
<dbReference type="Gene3D" id="1.25.40.10">
    <property type="entry name" value="Tetratricopeptide repeat domain"/>
    <property type="match status" value="4"/>
</dbReference>
<dbReference type="PANTHER" id="PTHR12558">
    <property type="entry name" value="CELL DIVISION CYCLE 16,23,27"/>
    <property type="match status" value="1"/>
</dbReference>
<evidence type="ECO:0000313" key="4">
    <source>
        <dbReference type="Proteomes" id="UP000231878"/>
    </source>
</evidence>
<gene>
    <name evidence="3" type="ORF">CWD88_01495</name>
</gene>
<sequence length="1454" mass="161688">MIGMYEQSKAAKRRYRDGDFASRYFVGDGIDVGAGPDGLGRYRRQFAAMRSVREWDLADGDAQLLAGVSDNTFDFLHSSHCLEHMRDAVEALHSWVRVVKPGGYLVICVPDEDMYEQGVYPSRFNPDHKWTFTIQKPQGASWSPRSINLLEMLIPLSGVLEIERIQRVQEFFDDTLHGRDQTLMPNVECAIELVLRKRGAAGAIMGDVRPAAAEGAAAMLPCARAGTGRFDAPAGREALMLLDSGHRDAAERKALEALVREPADCTAMDVLERLYLDSARYAECADILEKLVAYAPNNAGAWNNLGCCYGELRRFPQARAAFQRAVDANPEYVTAYGGLAAMHYALGDPASAEATYRAVLARSPEHVDSCVNLANCMLAQEKVEDARPYIERAGEKLLPDLNKPKDVALCAPREGLTVPYRSRIENRPIFESMHARLGMSLLMLGRATEGLRLLEWRLGSAFVPGFDARRAQRMWRGEPLRGKSLLLLWEQGYGDVLQGLRHVSRLAELAERIYLPADAAVRELFEASFSAWGQKVVVCDWRDEPPAFDYYVSILSLHHRMRELGVACPEAVGPYLSCNPAEVERFRSYRLDENALAVGVIYAGKSEMLLDAQRSLPESVVRDLTAPIAGVRFYSLQIGCRAADCAMLGKMNGVIDWSMLLSRFADTAAAMRALDLVVCVDTAAVHLAGALGVRAMLLNRFGSEYRWQLDRDDGVWYESVSQVRQHAMNDWTNAVAGVRSRLRQEALDLGRDAVVPGAQFSASEAGQPDVHRQLRAIEQALGNSQLDEARGLITGYLAQHADSPKAQCHAGVLELLSANPDAARAYLDRAIRLRPDYAVAYSNRAATRKEGDAEREGDIIRSIACDPSFHAGWLNLARIRRPHDAALALQCARRAVQLAPDDADAVLLRAELALDTGDFDEALSQFERLREQRPDAPESYANLIPALAALERRDDAIAALQRALELNSKHPGALNNGVQFYLRTQQYDKAMELAQRYVGAHGELASAHTMCGLVYHNLKAYDRAEASLRRALEIEPHNAEALFALGTVLERVDRLAESEEVLRRALTIRRDYRVLVNLAVTLNRQQRYEAARSLNDEALAIGGGKMKSELKPRMALMRKTFAGQPFRAELATVDMTFGPDWNNALIALVQGDYVRGFAAYELRQEHQTVSGMTADEYRALLWRSEPLAGKRILLLPEQGYGDVIQFLRYVPELKRKGATVLVGASAPLRRLLEVAPGVDEVVQLDDARRPAFDYVCPLMSLAHRLDVSSAEDFLPSFPYLRVPEAASQTWRARFAADSRRKIGLVWAGRKIYPADRLRSVPLPEMRDVLSDIPDVQWISLQVGDCASEAASWPAVLDVSAELTDFAETAALIESLDMVITVDTAVAHLAGALGKPVWMLNRISTDWRWGQEGQRCGWYPSMRIFRQQVHLSWAEPIGELADALEQWLDVERLNA</sequence>
<dbReference type="Pfam" id="PF13432">
    <property type="entry name" value="TPR_16"/>
    <property type="match status" value="2"/>
</dbReference>
<feature type="repeat" description="TPR" evidence="1">
    <location>
        <begin position="903"/>
        <end position="936"/>
    </location>
</feature>
<dbReference type="GO" id="GO:0016757">
    <property type="term" value="F:glycosyltransferase activity"/>
    <property type="evidence" value="ECO:0007669"/>
    <property type="project" value="InterPro"/>
</dbReference>
<dbReference type="InterPro" id="IPR002201">
    <property type="entry name" value="Glyco_trans_9"/>
</dbReference>
<dbReference type="SUPFAM" id="SSF53335">
    <property type="entry name" value="S-adenosyl-L-methionine-dependent methyltransferases"/>
    <property type="match status" value="1"/>
</dbReference>
<dbReference type="Gene3D" id="3.40.50.2000">
    <property type="entry name" value="Glycogen Phosphorylase B"/>
    <property type="match status" value="2"/>
</dbReference>
<keyword evidence="1" id="KW-0802">TPR repeat</keyword>
<dbReference type="Pfam" id="PF14559">
    <property type="entry name" value="TPR_19"/>
    <property type="match status" value="2"/>
</dbReference>
<dbReference type="PROSITE" id="PS50005">
    <property type="entry name" value="TPR"/>
    <property type="match status" value="3"/>
</dbReference>
<name>A0AAX0UIY0_BURPE</name>
<dbReference type="Pfam" id="PF08241">
    <property type="entry name" value="Methyltransf_11"/>
    <property type="match status" value="1"/>
</dbReference>
<protein>
    <recommendedName>
        <fullName evidence="2">Methyltransferase type 11 domain-containing protein</fullName>
    </recommendedName>
</protein>